<dbReference type="EMBL" id="LACB01000051">
    <property type="protein sequence ID" value="KAJ9490662.1"/>
    <property type="molecule type" value="Genomic_DNA"/>
</dbReference>
<feature type="signal peptide" evidence="1">
    <location>
        <begin position="1"/>
        <end position="15"/>
    </location>
</feature>
<reference evidence="2" key="1">
    <citation type="submission" date="2015-06" db="EMBL/GenBank/DDBJ databases">
        <authorList>
            <person name="Nguyen H."/>
        </authorList>
    </citation>
    <scope>NUCLEOTIDE SEQUENCE</scope>
    <source>
        <strain evidence="2">DAOM 180753</strain>
    </source>
</reference>
<gene>
    <name evidence="2" type="ORF">VN97_g2599</name>
</gene>
<sequence length="98" mass="11716">MFFMLLSLQMIFSFTQRPTFLGIVWKYVPMEDLVDQSEGEMLELPPEVGKNTMKCCLQFRQFMPYYTDIADYSGTKPMDWDWDWDRFDLGPFSTIRSL</sequence>
<accession>A0AAI9XBA6</accession>
<comment type="caution">
    <text evidence="2">The sequence shown here is derived from an EMBL/GenBank/DDBJ whole genome shotgun (WGS) entry which is preliminary data.</text>
</comment>
<proteinExistence type="predicted"/>
<evidence type="ECO:0000313" key="3">
    <source>
        <dbReference type="Proteomes" id="UP001227192"/>
    </source>
</evidence>
<name>A0AAI9XBA6_PENTH</name>
<protein>
    <submittedName>
        <fullName evidence="2">Uncharacterized protein</fullName>
    </submittedName>
</protein>
<evidence type="ECO:0000313" key="2">
    <source>
        <dbReference type="EMBL" id="KAJ9490662.1"/>
    </source>
</evidence>
<organism evidence="2 3">
    <name type="scientific">Penicillium thymicola</name>
    <dbReference type="NCBI Taxonomy" id="293382"/>
    <lineage>
        <taxon>Eukaryota</taxon>
        <taxon>Fungi</taxon>
        <taxon>Dikarya</taxon>
        <taxon>Ascomycota</taxon>
        <taxon>Pezizomycotina</taxon>
        <taxon>Eurotiomycetes</taxon>
        <taxon>Eurotiomycetidae</taxon>
        <taxon>Eurotiales</taxon>
        <taxon>Aspergillaceae</taxon>
        <taxon>Penicillium</taxon>
    </lineage>
</organism>
<dbReference type="Proteomes" id="UP001227192">
    <property type="component" value="Unassembled WGS sequence"/>
</dbReference>
<keyword evidence="1" id="KW-0732">Signal</keyword>
<reference evidence="2" key="2">
    <citation type="journal article" date="2016" name="Fungal Biol.">
        <title>Ochratoxin A production by Penicillium thymicola.</title>
        <authorList>
            <person name="Nguyen H.D.T."/>
            <person name="McMullin D.R."/>
            <person name="Ponomareva E."/>
            <person name="Riley R."/>
            <person name="Pomraning K.R."/>
            <person name="Baker S.E."/>
            <person name="Seifert K.A."/>
        </authorList>
    </citation>
    <scope>NUCLEOTIDE SEQUENCE</scope>
    <source>
        <strain evidence="2">DAOM 180753</strain>
    </source>
</reference>
<evidence type="ECO:0000256" key="1">
    <source>
        <dbReference type="SAM" id="SignalP"/>
    </source>
</evidence>
<feature type="chain" id="PRO_5042486086" evidence="1">
    <location>
        <begin position="16"/>
        <end position="98"/>
    </location>
</feature>
<keyword evidence="3" id="KW-1185">Reference proteome</keyword>
<dbReference type="AlphaFoldDB" id="A0AAI9XBA6"/>